<evidence type="ECO:0000313" key="3">
    <source>
        <dbReference type="EMBL" id="OAN36791.1"/>
    </source>
</evidence>
<sequence>MRTADAGLAPAPPIVSEVLGSSGDPIEPTTRDYMERRFGRDFAGVRVHSDGRAGESALALNARGYTVGLHIVFAPGQYAPATAAGRRLVAHELAHVVQQETSSHGATVQRQPYDPQSQQVEDMDTAAEREYANSGAPKAQTCGRPSWCPPGFCEPYKSQKLAEYYRSKNGPWIMAGIAAAVDSRVVPFWQEYLAGGSPPKNITPAFAKDFTNSPTTNKATTFLINELKSSLTAKMPAVATTASFDIKSLIPTAVDALNGPISKDRMNFSIPRDIPGNLAGDIGVNQTLCKSGAQPSPFDDERRVSGTVELARTSASEITVSPLISYTVKDTVDLCPGDCGTRLEQVATVPLSQFEATGISGDVPFTVEFPAPWLGPFTIAVPKPPSTAAPKKP</sequence>
<accession>A0A178LS98</accession>
<dbReference type="AlphaFoldDB" id="A0A178LS98"/>
<organism evidence="3 4">
    <name type="scientific">Mycolicibacterium iranicum</name>
    <name type="common">Mycobacterium iranicum</name>
    <dbReference type="NCBI Taxonomy" id="912594"/>
    <lineage>
        <taxon>Bacteria</taxon>
        <taxon>Bacillati</taxon>
        <taxon>Actinomycetota</taxon>
        <taxon>Actinomycetes</taxon>
        <taxon>Mycobacteriales</taxon>
        <taxon>Mycobacteriaceae</taxon>
        <taxon>Mycolicibacterium</taxon>
    </lineage>
</organism>
<feature type="domain" description="eCIS core" evidence="2">
    <location>
        <begin position="25"/>
        <end position="101"/>
    </location>
</feature>
<feature type="compositionally biased region" description="Polar residues" evidence="1">
    <location>
        <begin position="100"/>
        <end position="120"/>
    </location>
</feature>
<comment type="caution">
    <text evidence="3">The sequence shown here is derived from an EMBL/GenBank/DDBJ whole genome shotgun (WGS) entry which is preliminary data.</text>
</comment>
<dbReference type="RefSeq" id="WP_064282996.1">
    <property type="nucleotide sequence ID" value="NZ_LWCS01000032.1"/>
</dbReference>
<feature type="region of interest" description="Disordered" evidence="1">
    <location>
        <begin position="100"/>
        <end position="124"/>
    </location>
</feature>
<feature type="region of interest" description="Disordered" evidence="1">
    <location>
        <begin position="1"/>
        <end position="30"/>
    </location>
</feature>
<name>A0A178LS98_MYCIR</name>
<dbReference type="EMBL" id="LWCS01000032">
    <property type="protein sequence ID" value="OAN36791.1"/>
    <property type="molecule type" value="Genomic_DNA"/>
</dbReference>
<dbReference type="Proteomes" id="UP000078396">
    <property type="component" value="Unassembled WGS sequence"/>
</dbReference>
<evidence type="ECO:0000256" key="1">
    <source>
        <dbReference type="SAM" id="MobiDB-lite"/>
    </source>
</evidence>
<proteinExistence type="predicted"/>
<evidence type="ECO:0000259" key="2">
    <source>
        <dbReference type="Pfam" id="PF13699"/>
    </source>
</evidence>
<evidence type="ECO:0000313" key="4">
    <source>
        <dbReference type="Proteomes" id="UP000078396"/>
    </source>
</evidence>
<gene>
    <name evidence="3" type="ORF">A4X20_06240</name>
</gene>
<dbReference type="InterPro" id="IPR025295">
    <property type="entry name" value="eCIS_core_dom"/>
</dbReference>
<protein>
    <recommendedName>
        <fullName evidence="2">eCIS core domain-containing protein</fullName>
    </recommendedName>
</protein>
<dbReference type="Pfam" id="PF13699">
    <property type="entry name" value="eCIS_core"/>
    <property type="match status" value="1"/>
</dbReference>
<reference evidence="3 4" key="1">
    <citation type="submission" date="2016-04" db="EMBL/GenBank/DDBJ databases">
        <title>Draft Genome Sequences of Staphylococcus capitis Strain H36, S. capitis Strain H65, S. cohnii Strain H62, S. hominis Strain H69, Mycobacterium iranicum Strain H39, Plantibacter sp. Strain H53, Pseudomonas oryzihabitans Strain H72, and Microbacterium sp. Strain H83, isolated from residential settings.</title>
        <authorList>
            <person name="Lymperopoulou D."/>
            <person name="Adams R.I."/>
            <person name="Lindow S."/>
            <person name="Coil D.A."/>
            <person name="Jospin G."/>
            <person name="Eisen J.A."/>
        </authorList>
    </citation>
    <scope>NUCLEOTIDE SEQUENCE [LARGE SCALE GENOMIC DNA]</scope>
    <source>
        <strain evidence="3 4">H39</strain>
    </source>
</reference>